<protein>
    <submittedName>
        <fullName evidence="1">Putative anti-sigma factor</fullName>
    </submittedName>
</protein>
<dbReference type="AlphaFoldDB" id="A0A6C7EGG5"/>
<dbReference type="RefSeq" id="WP_015443322.1">
    <property type="nucleotide sequence ID" value="NC_020520.1"/>
</dbReference>
<proteinExistence type="predicted"/>
<dbReference type="OrthoDB" id="3694612at2"/>
<keyword evidence="2" id="KW-1185">Reference proteome</keyword>
<sequence length="127" mass="13312">MSESTSADEAIDLVVPLSAAYASTVRLVVAAVGADLEFSVDELDDLRLGVSEVFNLLGDGVADGTRCSTRFVVRDGGVEISMSRDVGAESIELDGLASTILGSVVDEFMVSDGSVILRKRALEAQRS</sequence>
<dbReference type="EMBL" id="AP012057">
    <property type="protein sequence ID" value="BAN04075.1"/>
    <property type="molecule type" value="Genomic_DNA"/>
</dbReference>
<organism evidence="1 2">
    <name type="scientific">Ilumatobacter coccineus (strain NBRC 103263 / KCTC 29153 / YM16-304)</name>
    <dbReference type="NCBI Taxonomy" id="1313172"/>
    <lineage>
        <taxon>Bacteria</taxon>
        <taxon>Bacillati</taxon>
        <taxon>Actinomycetota</taxon>
        <taxon>Acidimicrobiia</taxon>
        <taxon>Acidimicrobiales</taxon>
        <taxon>Ilumatobacteraceae</taxon>
        <taxon>Ilumatobacter</taxon>
    </lineage>
</organism>
<dbReference type="KEGG" id="aym:YM304_37610"/>
<dbReference type="Proteomes" id="UP000011863">
    <property type="component" value="Chromosome"/>
</dbReference>
<accession>A0A6C7EGG5</accession>
<evidence type="ECO:0000313" key="2">
    <source>
        <dbReference type="Proteomes" id="UP000011863"/>
    </source>
</evidence>
<reference evidence="1 2" key="1">
    <citation type="journal article" date="2013" name="Int. J. Syst. Evol. Microbiol.">
        <title>Ilumatobacter nonamiense sp. nov. and Ilumatobacter coccineum sp. nov., isolated from seashore sand.</title>
        <authorList>
            <person name="Matsumoto A."/>
            <person name="Kasai H."/>
            <person name="Matsuo Y."/>
            <person name="Shizuri Y."/>
            <person name="Ichikawa N."/>
            <person name="Fujita N."/>
            <person name="Omura S."/>
            <person name="Takahashi Y."/>
        </authorList>
    </citation>
    <scope>NUCLEOTIDE SEQUENCE [LARGE SCALE GENOMIC DNA]</scope>
    <source>
        <strain evidence="2">NBRC 103263 / KCTC 29153 / YM16-304</strain>
    </source>
</reference>
<name>A0A6C7EGG5_ILUCY</name>
<evidence type="ECO:0000313" key="1">
    <source>
        <dbReference type="EMBL" id="BAN04075.1"/>
    </source>
</evidence>
<gene>
    <name evidence="1" type="ORF">YM304_37610</name>
</gene>